<comment type="cofactor">
    <cofactor evidence="1 8">
        <name>FAD</name>
        <dbReference type="ChEBI" id="CHEBI:57692"/>
    </cofactor>
</comment>
<dbReference type="GO" id="GO:0050661">
    <property type="term" value="F:NADP binding"/>
    <property type="evidence" value="ECO:0007669"/>
    <property type="project" value="InterPro"/>
</dbReference>
<dbReference type="PRINTS" id="PR00370">
    <property type="entry name" value="FMOXYGENASE"/>
</dbReference>
<keyword evidence="7 8" id="KW-0503">Monooxygenase</keyword>
<dbReference type="InterPro" id="IPR036188">
    <property type="entry name" value="FAD/NAD-bd_sf"/>
</dbReference>
<proteinExistence type="inferred from homology"/>
<protein>
    <recommendedName>
        <fullName evidence="8">Flavin-containing monooxygenase</fullName>
        <ecNumber evidence="8">1.-.-.-</ecNumber>
    </recommendedName>
</protein>
<reference evidence="10 11" key="1">
    <citation type="submission" date="2023-11" db="EMBL/GenBank/DDBJ databases">
        <authorList>
            <person name="Okamura Y."/>
        </authorList>
    </citation>
    <scope>NUCLEOTIDE SEQUENCE [LARGE SCALE GENOMIC DNA]</scope>
</reference>
<evidence type="ECO:0000256" key="7">
    <source>
        <dbReference type="ARBA" id="ARBA00023033"/>
    </source>
</evidence>
<evidence type="ECO:0000256" key="3">
    <source>
        <dbReference type="ARBA" id="ARBA00022630"/>
    </source>
</evidence>
<feature type="chain" id="PRO_5043976446" description="Flavin-containing monooxygenase" evidence="9">
    <location>
        <begin position="19"/>
        <end position="469"/>
    </location>
</feature>
<keyword evidence="11" id="KW-1185">Reference proteome</keyword>
<dbReference type="InterPro" id="IPR000960">
    <property type="entry name" value="Flavin_mOase"/>
</dbReference>
<evidence type="ECO:0000256" key="2">
    <source>
        <dbReference type="ARBA" id="ARBA00009183"/>
    </source>
</evidence>
<comment type="caution">
    <text evidence="10">The sequence shown here is derived from an EMBL/GenBank/DDBJ whole genome shotgun (WGS) entry which is preliminary data.</text>
</comment>
<dbReference type="Pfam" id="PF00743">
    <property type="entry name" value="FMO-like"/>
    <property type="match status" value="2"/>
</dbReference>
<dbReference type="PANTHER" id="PTHR23023">
    <property type="entry name" value="DIMETHYLANILINE MONOOXYGENASE"/>
    <property type="match status" value="1"/>
</dbReference>
<dbReference type="Proteomes" id="UP001497472">
    <property type="component" value="Unassembled WGS sequence"/>
</dbReference>
<dbReference type="SUPFAM" id="SSF51905">
    <property type="entry name" value="FAD/NAD(P)-binding domain"/>
    <property type="match status" value="2"/>
</dbReference>
<accession>A0AAV1JZX7</accession>
<keyword evidence="4 8" id="KW-0274">FAD</keyword>
<keyword evidence="3 8" id="KW-0285">Flavoprotein</keyword>
<evidence type="ECO:0000256" key="6">
    <source>
        <dbReference type="ARBA" id="ARBA00023002"/>
    </source>
</evidence>
<dbReference type="EC" id="1.-.-.-" evidence="8"/>
<dbReference type="InterPro" id="IPR050346">
    <property type="entry name" value="FMO-like"/>
</dbReference>
<feature type="signal peptide" evidence="9">
    <location>
        <begin position="1"/>
        <end position="18"/>
    </location>
</feature>
<keyword evidence="5" id="KW-0521">NADP</keyword>
<name>A0AAV1JZX7_9NEOP</name>
<sequence>MTKLWTCVIVLLVNHVLSETDEGGTTLSPILPQKPLTCVIGAGYSGLAAARYLKEFGQNFKVFEASSNIGGTWRFDSHVGYDEYGAPVFTSTYKYLRTNTPRQTMEFSGFPFPSSTPSYPTNTCFYKYLKSFAKHFQLMDNIQFNSYVQSVKWVRNHWDLTYTKTDERQNYTTECDFVVVANGQYVKLKMPKVPGMNTFKGKIMHSHDYKGPEPFKNKKVLIVGAGASGLDLVTHLVNITDKLVHSHHLKYNQPKFPENFVKKPDMKAFLSNAVIFQDDTKEDIDVVICCTGYEYDHPFLDKSSGLTLTGKFVLPLYQHVVNIRHPSLTFIGIAKGIINRMLDAQAEYIASLIAGKFKLPAQEQMLKFWLQHVYALQDENKKIVDVNLVGPKMDQYFANLTEEAGITRAPPVLTDIRDFNAKYRLEDLLNYRDYDYELTDPYHYKRWHNGGGARAQECPIDSEPEQQKI</sequence>
<keyword evidence="9" id="KW-0732">Signal</keyword>
<dbReference type="GO" id="GO:0004499">
    <property type="term" value="F:N,N-dimethylaniline monooxygenase activity"/>
    <property type="evidence" value="ECO:0007669"/>
    <property type="project" value="InterPro"/>
</dbReference>
<evidence type="ECO:0000313" key="10">
    <source>
        <dbReference type="EMBL" id="CAK1553889.1"/>
    </source>
</evidence>
<dbReference type="FunFam" id="3.50.50.60:FF:000138">
    <property type="entry name" value="Flavin-containing monooxygenase"/>
    <property type="match status" value="1"/>
</dbReference>
<dbReference type="Gene3D" id="3.50.50.60">
    <property type="entry name" value="FAD/NAD(P)-binding domain"/>
    <property type="match status" value="2"/>
</dbReference>
<organism evidence="10 11">
    <name type="scientific">Leptosia nina</name>
    <dbReference type="NCBI Taxonomy" id="320188"/>
    <lineage>
        <taxon>Eukaryota</taxon>
        <taxon>Metazoa</taxon>
        <taxon>Ecdysozoa</taxon>
        <taxon>Arthropoda</taxon>
        <taxon>Hexapoda</taxon>
        <taxon>Insecta</taxon>
        <taxon>Pterygota</taxon>
        <taxon>Neoptera</taxon>
        <taxon>Endopterygota</taxon>
        <taxon>Lepidoptera</taxon>
        <taxon>Glossata</taxon>
        <taxon>Ditrysia</taxon>
        <taxon>Papilionoidea</taxon>
        <taxon>Pieridae</taxon>
        <taxon>Pierinae</taxon>
        <taxon>Leptosia</taxon>
    </lineage>
</organism>
<evidence type="ECO:0000256" key="1">
    <source>
        <dbReference type="ARBA" id="ARBA00001974"/>
    </source>
</evidence>
<dbReference type="InterPro" id="IPR020946">
    <property type="entry name" value="Flavin_mOase-like"/>
</dbReference>
<dbReference type="GO" id="GO:0050660">
    <property type="term" value="F:flavin adenine dinucleotide binding"/>
    <property type="evidence" value="ECO:0007669"/>
    <property type="project" value="InterPro"/>
</dbReference>
<dbReference type="AlphaFoldDB" id="A0AAV1JZX7"/>
<comment type="similarity">
    <text evidence="2 8">Belongs to the FMO family.</text>
</comment>
<evidence type="ECO:0000256" key="5">
    <source>
        <dbReference type="ARBA" id="ARBA00022857"/>
    </source>
</evidence>
<dbReference type="EMBL" id="CAVLEF010000263">
    <property type="protein sequence ID" value="CAK1553889.1"/>
    <property type="molecule type" value="Genomic_DNA"/>
</dbReference>
<gene>
    <name evidence="10" type="ORF">LNINA_LOCUS12851</name>
</gene>
<evidence type="ECO:0000256" key="4">
    <source>
        <dbReference type="ARBA" id="ARBA00022827"/>
    </source>
</evidence>
<evidence type="ECO:0000256" key="8">
    <source>
        <dbReference type="RuleBase" id="RU361177"/>
    </source>
</evidence>
<evidence type="ECO:0000256" key="9">
    <source>
        <dbReference type="SAM" id="SignalP"/>
    </source>
</evidence>
<keyword evidence="6 8" id="KW-0560">Oxidoreductase</keyword>
<evidence type="ECO:0000313" key="11">
    <source>
        <dbReference type="Proteomes" id="UP001497472"/>
    </source>
</evidence>